<evidence type="ECO:0000256" key="1">
    <source>
        <dbReference type="ARBA" id="ARBA00022737"/>
    </source>
</evidence>
<dbReference type="GO" id="GO:0120170">
    <property type="term" value="F:intraciliary transport particle B binding"/>
    <property type="evidence" value="ECO:0007669"/>
    <property type="project" value="TreeGrafter"/>
</dbReference>
<keyword evidence="2" id="KW-0802">TPR repeat</keyword>
<keyword evidence="4" id="KW-1185">Reference proteome</keyword>
<dbReference type="EMBL" id="AGNL01045375">
    <property type="protein sequence ID" value="EJK48842.1"/>
    <property type="molecule type" value="Genomic_DNA"/>
</dbReference>
<name>K0RQ66_THAOC</name>
<dbReference type="Proteomes" id="UP000266841">
    <property type="component" value="Unassembled WGS sequence"/>
</dbReference>
<evidence type="ECO:0008006" key="5">
    <source>
        <dbReference type="Google" id="ProtNLM"/>
    </source>
</evidence>
<evidence type="ECO:0000256" key="2">
    <source>
        <dbReference type="ARBA" id="ARBA00022803"/>
    </source>
</evidence>
<keyword evidence="1" id="KW-0677">Repeat</keyword>
<proteinExistence type="predicted"/>
<dbReference type="PANTHER" id="PTHR20931">
    <property type="entry name" value="TETRATRICOPEPTIDE REPEAT PROTEIN 30"/>
    <property type="match status" value="1"/>
</dbReference>
<dbReference type="GO" id="GO:0005879">
    <property type="term" value="C:axonemal microtubule"/>
    <property type="evidence" value="ECO:0007669"/>
    <property type="project" value="TreeGrafter"/>
</dbReference>
<organism evidence="3 4">
    <name type="scientific">Thalassiosira oceanica</name>
    <name type="common">Marine diatom</name>
    <dbReference type="NCBI Taxonomy" id="159749"/>
    <lineage>
        <taxon>Eukaryota</taxon>
        <taxon>Sar</taxon>
        <taxon>Stramenopiles</taxon>
        <taxon>Ochrophyta</taxon>
        <taxon>Bacillariophyta</taxon>
        <taxon>Coscinodiscophyceae</taxon>
        <taxon>Thalassiosirophycidae</taxon>
        <taxon>Thalassiosirales</taxon>
        <taxon>Thalassiosiraceae</taxon>
        <taxon>Thalassiosira</taxon>
    </lineage>
</organism>
<dbReference type="eggNOG" id="KOG4340">
    <property type="taxonomic scope" value="Eukaryota"/>
</dbReference>
<protein>
    <recommendedName>
        <fullName evidence="5">Tetratricopeptide repeat protein 30</fullName>
    </recommendedName>
</protein>
<dbReference type="OrthoDB" id="10249577at2759"/>
<comment type="caution">
    <text evidence="3">The sequence shown here is derived from an EMBL/GenBank/DDBJ whole genome shotgun (WGS) entry which is preliminary data.</text>
</comment>
<dbReference type="GO" id="GO:0030992">
    <property type="term" value="C:intraciliary transport particle B"/>
    <property type="evidence" value="ECO:0007669"/>
    <property type="project" value="TreeGrafter"/>
</dbReference>
<sequence>ERESLCHGNNSWHLNSGHVNFALGGNAALNESIQHYEYLVEQHANNLLEVSPVALANLCVAYVLTDRNDAAEAIIRRVEEEEQEDEEKYDMHTVTRHSCIINLVVGTLYAVKGNFEFGTDRVCKSLEPFDVNLNEETWFHAKRCFLAFASAISRCMYFENDIFMKDLIGFFRRVEARASDIKMSADNASVEDGDDDLIAREAEELRALFLALT</sequence>
<feature type="non-terminal residue" evidence="3">
    <location>
        <position position="1"/>
    </location>
</feature>
<dbReference type="InterPro" id="IPR039941">
    <property type="entry name" value="TT30"/>
</dbReference>
<dbReference type="GO" id="GO:0042073">
    <property type="term" value="P:intraciliary transport"/>
    <property type="evidence" value="ECO:0007669"/>
    <property type="project" value="TreeGrafter"/>
</dbReference>
<reference evidence="3 4" key="1">
    <citation type="journal article" date="2012" name="Genome Biol.">
        <title>Genome and low-iron response of an oceanic diatom adapted to chronic iron limitation.</title>
        <authorList>
            <person name="Lommer M."/>
            <person name="Specht M."/>
            <person name="Roy A.S."/>
            <person name="Kraemer L."/>
            <person name="Andreson R."/>
            <person name="Gutowska M.A."/>
            <person name="Wolf J."/>
            <person name="Bergner S.V."/>
            <person name="Schilhabel M.B."/>
            <person name="Klostermeier U.C."/>
            <person name="Beiko R.G."/>
            <person name="Rosenstiel P."/>
            <person name="Hippler M."/>
            <person name="Laroche J."/>
        </authorList>
    </citation>
    <scope>NUCLEOTIDE SEQUENCE [LARGE SCALE GENOMIC DNA]</scope>
    <source>
        <strain evidence="3 4">CCMP1005</strain>
    </source>
</reference>
<gene>
    <name evidence="3" type="ORF">THAOC_32328</name>
</gene>
<evidence type="ECO:0000313" key="4">
    <source>
        <dbReference type="Proteomes" id="UP000266841"/>
    </source>
</evidence>
<dbReference type="OMA" id="RICACEY"/>
<accession>K0RQ66</accession>
<evidence type="ECO:0000313" key="3">
    <source>
        <dbReference type="EMBL" id="EJK48842.1"/>
    </source>
</evidence>
<dbReference type="AlphaFoldDB" id="K0RQ66"/>
<dbReference type="PANTHER" id="PTHR20931:SF0">
    <property type="entry name" value="TETRATRICOPEPTIDE REPEAT PROTEIN 30"/>
    <property type="match status" value="1"/>
</dbReference>